<evidence type="ECO:0000256" key="1">
    <source>
        <dbReference type="SAM" id="MobiDB-lite"/>
    </source>
</evidence>
<organism evidence="4">
    <name type="scientific">Thelazia callipaeda</name>
    <name type="common">Oriental eyeworm</name>
    <name type="synonym">Parasitic nematode</name>
    <dbReference type="NCBI Taxonomy" id="103827"/>
    <lineage>
        <taxon>Eukaryota</taxon>
        <taxon>Metazoa</taxon>
        <taxon>Ecdysozoa</taxon>
        <taxon>Nematoda</taxon>
        <taxon>Chromadorea</taxon>
        <taxon>Rhabditida</taxon>
        <taxon>Spirurina</taxon>
        <taxon>Spiruromorpha</taxon>
        <taxon>Thelazioidea</taxon>
        <taxon>Thelaziidae</taxon>
        <taxon>Thelazia</taxon>
    </lineage>
</organism>
<reference evidence="2 3" key="2">
    <citation type="submission" date="2018-11" db="EMBL/GenBank/DDBJ databases">
        <authorList>
            <consortium name="Pathogen Informatics"/>
        </authorList>
    </citation>
    <scope>NUCLEOTIDE SEQUENCE [LARGE SCALE GENOMIC DNA]</scope>
</reference>
<proteinExistence type="predicted"/>
<dbReference type="Proteomes" id="UP000276776">
    <property type="component" value="Unassembled WGS sequence"/>
</dbReference>
<evidence type="ECO:0000313" key="3">
    <source>
        <dbReference type="Proteomes" id="UP000276776"/>
    </source>
</evidence>
<evidence type="ECO:0000313" key="2">
    <source>
        <dbReference type="EMBL" id="VDM99891.1"/>
    </source>
</evidence>
<keyword evidence="3" id="KW-1185">Reference proteome</keyword>
<protein>
    <submittedName>
        <fullName evidence="4">Acetyltransferase</fullName>
    </submittedName>
</protein>
<reference evidence="4" key="1">
    <citation type="submission" date="2017-02" db="UniProtKB">
        <authorList>
            <consortium name="WormBaseParasite"/>
        </authorList>
    </citation>
    <scope>IDENTIFICATION</scope>
</reference>
<evidence type="ECO:0000313" key="4">
    <source>
        <dbReference type="WBParaSite" id="TCLT_0000343501-mRNA-1"/>
    </source>
</evidence>
<feature type="region of interest" description="Disordered" evidence="1">
    <location>
        <begin position="1"/>
        <end position="22"/>
    </location>
</feature>
<gene>
    <name evidence="2" type="ORF">TCLT_LOCUS3428</name>
</gene>
<dbReference type="WBParaSite" id="TCLT_0000343501-mRNA-1">
    <property type="protein sequence ID" value="TCLT_0000343501-mRNA-1"/>
    <property type="gene ID" value="TCLT_0000343501"/>
</dbReference>
<name>A0A0N5CT77_THECL</name>
<dbReference type="AlphaFoldDB" id="A0A0N5CT77"/>
<dbReference type="OrthoDB" id="5850000at2759"/>
<sequence length="143" mass="16143">MLNGKMNKKKENDLQESTTVDKSSDRESEYFALANITKQTTSRIHIHLNKNAILNTTNNESNDRNTAGKEEDSHYDKLGLISEFAINHTPSDDQTASSLLKSFTQFVVCQDSGTIDALLGFYRKNRYVVQDIQGKLVKSLKNL</sequence>
<dbReference type="EMBL" id="UYYF01001463">
    <property type="protein sequence ID" value="VDM99891.1"/>
    <property type="molecule type" value="Genomic_DNA"/>
</dbReference>
<accession>A0A0N5CT77</accession>